<evidence type="ECO:0000313" key="3">
    <source>
        <dbReference type="Proteomes" id="UP001464923"/>
    </source>
</evidence>
<gene>
    <name evidence="2" type="ORF">WHI96_07695</name>
</gene>
<dbReference type="EMBL" id="JBEDNP010000003">
    <property type="protein sequence ID" value="MEQ3538700.1"/>
    <property type="molecule type" value="Genomic_DNA"/>
</dbReference>
<name>A0ABV1JS04_9PSEU</name>
<feature type="region of interest" description="Disordered" evidence="1">
    <location>
        <begin position="1"/>
        <end position="49"/>
    </location>
</feature>
<dbReference type="Proteomes" id="UP001464923">
    <property type="component" value="Unassembled WGS sequence"/>
</dbReference>
<proteinExistence type="predicted"/>
<evidence type="ECO:0000256" key="1">
    <source>
        <dbReference type="SAM" id="MobiDB-lite"/>
    </source>
</evidence>
<evidence type="ECO:0000313" key="2">
    <source>
        <dbReference type="EMBL" id="MEQ3538700.1"/>
    </source>
</evidence>
<organism evidence="2 3">
    <name type="scientific">Pseudonocardia tropica</name>
    <dbReference type="NCBI Taxonomy" id="681289"/>
    <lineage>
        <taxon>Bacteria</taxon>
        <taxon>Bacillati</taxon>
        <taxon>Actinomycetota</taxon>
        <taxon>Actinomycetes</taxon>
        <taxon>Pseudonocardiales</taxon>
        <taxon>Pseudonocardiaceae</taxon>
        <taxon>Pseudonocardia</taxon>
    </lineage>
</organism>
<keyword evidence="3" id="KW-1185">Reference proteome</keyword>
<protein>
    <submittedName>
        <fullName evidence="2">Uncharacterized protein</fullName>
    </submittedName>
</protein>
<reference evidence="2 3" key="1">
    <citation type="submission" date="2024-03" db="EMBL/GenBank/DDBJ databases">
        <title>Draft genome sequence of Pseudonocardia tropica JCM 19149.</title>
        <authorList>
            <person name="Butdee W."/>
            <person name="Duangmal K."/>
        </authorList>
    </citation>
    <scope>NUCLEOTIDE SEQUENCE [LARGE SCALE GENOMIC DNA]</scope>
    <source>
        <strain evidence="2 3">JCM 19149</strain>
    </source>
</reference>
<dbReference type="RefSeq" id="WP_345654016.1">
    <property type="nucleotide sequence ID" value="NZ_BAABLY010000092.1"/>
</dbReference>
<comment type="caution">
    <text evidence="2">The sequence shown here is derived from an EMBL/GenBank/DDBJ whole genome shotgun (WGS) entry which is preliminary data.</text>
</comment>
<feature type="compositionally biased region" description="Low complexity" evidence="1">
    <location>
        <begin position="38"/>
        <end position="49"/>
    </location>
</feature>
<accession>A0ABV1JS04</accession>
<sequence>MRVWFARSVSGESPLGPPKIIESEMRAARSGSGWLRPSRSSANRARASS</sequence>